<dbReference type="PANTHER" id="PTHR14735:SF1">
    <property type="entry name" value="COILED-COIL DOMAIN-CONTAINING PROTEIN 134"/>
    <property type="match status" value="1"/>
</dbReference>
<dbReference type="InterPro" id="IPR026321">
    <property type="entry name" value="CC134"/>
</dbReference>
<dbReference type="Proteomes" id="UP001195483">
    <property type="component" value="Unassembled WGS sequence"/>
</dbReference>
<keyword evidence="4" id="KW-1185">Reference proteome</keyword>
<accession>A0AAE0W3K5</accession>
<reference evidence="3" key="2">
    <citation type="journal article" date="2021" name="Genome Biol. Evol.">
        <title>Developing a high-quality reference genome for a parasitic bivalve with doubly uniparental inheritance (Bivalvia: Unionida).</title>
        <authorList>
            <person name="Smith C.H."/>
        </authorList>
    </citation>
    <scope>NUCLEOTIDE SEQUENCE</scope>
    <source>
        <strain evidence="3">CHS0354</strain>
        <tissue evidence="3">Mantle</tissue>
    </source>
</reference>
<sequence>MFLLFLVVLLVMGVKCDTTDFEMADEKHTLKDGIVAESEPKAEKESLKGKITPVEMYKRLFKKHRHMQLEAVKHIQKFGDYAKMYKLVDKMLKALFQVLSSAKVNVTEMGYLPGDPFPENETIREAVALVLENTAMFGDMVLRLPDVVHAIYKKNNEWRQTISWAVWFCSESNIFDGAHKKLLHLMSQEIDLIPKEEGYVNPYKVELSKESILKNTGDPLKKLKDSKDKKKIKEIKKGPRMTGAHTEL</sequence>
<feature type="signal peptide" evidence="2">
    <location>
        <begin position="1"/>
        <end position="16"/>
    </location>
</feature>
<evidence type="ECO:0000256" key="1">
    <source>
        <dbReference type="SAM" id="MobiDB-lite"/>
    </source>
</evidence>
<dbReference type="Pfam" id="PF15002">
    <property type="entry name" value="ERK-JNK_inhib"/>
    <property type="match status" value="1"/>
</dbReference>
<proteinExistence type="predicted"/>
<evidence type="ECO:0000313" key="3">
    <source>
        <dbReference type="EMBL" id="KAK3599222.1"/>
    </source>
</evidence>
<dbReference type="EMBL" id="JAEAOA010000772">
    <property type="protein sequence ID" value="KAK3599222.1"/>
    <property type="molecule type" value="Genomic_DNA"/>
</dbReference>
<dbReference type="PANTHER" id="PTHR14735">
    <property type="entry name" value="COILED-COIL DOMAIN-CONTAINING PROTEIN 134"/>
    <property type="match status" value="1"/>
</dbReference>
<evidence type="ECO:0000256" key="2">
    <source>
        <dbReference type="SAM" id="SignalP"/>
    </source>
</evidence>
<evidence type="ECO:0000313" key="4">
    <source>
        <dbReference type="Proteomes" id="UP001195483"/>
    </source>
</evidence>
<feature type="region of interest" description="Disordered" evidence="1">
    <location>
        <begin position="218"/>
        <end position="248"/>
    </location>
</feature>
<reference evidence="3" key="3">
    <citation type="submission" date="2023-05" db="EMBL/GenBank/DDBJ databases">
        <authorList>
            <person name="Smith C.H."/>
        </authorList>
    </citation>
    <scope>NUCLEOTIDE SEQUENCE</scope>
    <source>
        <strain evidence="3">CHS0354</strain>
        <tissue evidence="3">Mantle</tissue>
    </source>
</reference>
<protein>
    <recommendedName>
        <fullName evidence="5">Coiled-coil domain-containing protein 134</fullName>
    </recommendedName>
</protein>
<reference evidence="3" key="1">
    <citation type="journal article" date="2021" name="Genome Biol. Evol.">
        <title>A High-Quality Reference Genome for a Parasitic Bivalve with Doubly Uniparental Inheritance (Bivalvia: Unionida).</title>
        <authorList>
            <person name="Smith C.H."/>
        </authorList>
    </citation>
    <scope>NUCLEOTIDE SEQUENCE</scope>
    <source>
        <strain evidence="3">CHS0354</strain>
    </source>
</reference>
<dbReference type="AlphaFoldDB" id="A0AAE0W3K5"/>
<evidence type="ECO:0008006" key="5">
    <source>
        <dbReference type="Google" id="ProtNLM"/>
    </source>
</evidence>
<keyword evidence="2" id="KW-0732">Signal</keyword>
<feature type="compositionally biased region" description="Basic and acidic residues" evidence="1">
    <location>
        <begin position="219"/>
        <end position="228"/>
    </location>
</feature>
<feature type="chain" id="PRO_5041922464" description="Coiled-coil domain-containing protein 134" evidence="2">
    <location>
        <begin position="17"/>
        <end position="248"/>
    </location>
</feature>
<gene>
    <name evidence="3" type="ORF">CHS0354_012830</name>
</gene>
<name>A0AAE0W3K5_9BIVA</name>
<comment type="caution">
    <text evidence="3">The sequence shown here is derived from an EMBL/GenBank/DDBJ whole genome shotgun (WGS) entry which is preliminary data.</text>
</comment>
<organism evidence="3 4">
    <name type="scientific">Potamilus streckersoni</name>
    <dbReference type="NCBI Taxonomy" id="2493646"/>
    <lineage>
        <taxon>Eukaryota</taxon>
        <taxon>Metazoa</taxon>
        <taxon>Spiralia</taxon>
        <taxon>Lophotrochozoa</taxon>
        <taxon>Mollusca</taxon>
        <taxon>Bivalvia</taxon>
        <taxon>Autobranchia</taxon>
        <taxon>Heteroconchia</taxon>
        <taxon>Palaeoheterodonta</taxon>
        <taxon>Unionida</taxon>
        <taxon>Unionoidea</taxon>
        <taxon>Unionidae</taxon>
        <taxon>Ambleminae</taxon>
        <taxon>Lampsilini</taxon>
        <taxon>Potamilus</taxon>
    </lineage>
</organism>